<keyword evidence="6 9" id="KW-0460">Magnesium</keyword>
<comment type="subcellular location">
    <subcellularLocation>
        <location evidence="9">Cytoplasm</location>
    </subcellularLocation>
    <subcellularLocation>
        <location evidence="9">Nucleus</location>
    </subcellularLocation>
</comment>
<dbReference type="Pfam" id="PF00294">
    <property type="entry name" value="PfkB"/>
    <property type="match status" value="1"/>
</dbReference>
<dbReference type="InterPro" id="IPR029056">
    <property type="entry name" value="Ribokinase-like"/>
</dbReference>
<comment type="similarity">
    <text evidence="9">Belongs to the carbohydrate kinase PfkB family. Ribokinase subfamily.</text>
</comment>
<comment type="catalytic activity">
    <reaction evidence="9">
        <text>D-ribose + ATP = D-ribose 5-phosphate + ADP + H(+)</text>
        <dbReference type="Rhea" id="RHEA:13697"/>
        <dbReference type="ChEBI" id="CHEBI:15378"/>
        <dbReference type="ChEBI" id="CHEBI:30616"/>
        <dbReference type="ChEBI" id="CHEBI:47013"/>
        <dbReference type="ChEBI" id="CHEBI:78346"/>
        <dbReference type="ChEBI" id="CHEBI:456216"/>
        <dbReference type="EC" id="2.7.1.15"/>
    </reaction>
</comment>
<dbReference type="Proteomes" id="UP001497525">
    <property type="component" value="Unassembled WGS sequence"/>
</dbReference>
<comment type="function">
    <text evidence="9">Catalyzes the phosphorylation of ribose at O-5 in a reaction requiring ATP and magnesium. The resulting D-ribose-5-phosphate can then be used either for sythesis of nucleotides, histidine, and tryptophan, or as a component of the pentose phosphate pathway.</text>
</comment>
<comment type="activity regulation">
    <text evidence="9">Activated by a monovalent cation that binds near, but not in, the active site. The most likely occupant of the site in vivo is potassium. Ion binding induces a conformational change that may alter substrate affinity.</text>
</comment>
<feature type="binding site" evidence="9">
    <location>
        <position position="344"/>
    </location>
    <ligand>
        <name>K(+)</name>
        <dbReference type="ChEBI" id="CHEBI:29103"/>
    </ligand>
</feature>
<keyword evidence="9" id="KW-0539">Nucleus</keyword>
<organism evidence="11 12">
    <name type="scientific">Calicophoron daubneyi</name>
    <name type="common">Rumen fluke</name>
    <name type="synonym">Paramphistomum daubneyi</name>
    <dbReference type="NCBI Taxonomy" id="300641"/>
    <lineage>
        <taxon>Eukaryota</taxon>
        <taxon>Metazoa</taxon>
        <taxon>Spiralia</taxon>
        <taxon>Lophotrochozoa</taxon>
        <taxon>Platyhelminthes</taxon>
        <taxon>Trematoda</taxon>
        <taxon>Digenea</taxon>
        <taxon>Plagiorchiida</taxon>
        <taxon>Pronocephalata</taxon>
        <taxon>Paramphistomoidea</taxon>
        <taxon>Paramphistomidae</taxon>
        <taxon>Calicophoron</taxon>
    </lineage>
</organism>
<proteinExistence type="inferred from homology"/>
<evidence type="ECO:0000256" key="7">
    <source>
        <dbReference type="ARBA" id="ARBA00022958"/>
    </source>
</evidence>
<keyword evidence="8 9" id="KW-0119">Carbohydrate metabolism</keyword>
<feature type="domain" description="Carbohydrate kinase PfkB" evidence="10">
    <location>
        <begin position="5"/>
        <end position="353"/>
    </location>
</feature>
<dbReference type="GO" id="GO:0005829">
    <property type="term" value="C:cytosol"/>
    <property type="evidence" value="ECO:0007669"/>
    <property type="project" value="TreeGrafter"/>
</dbReference>
<dbReference type="InterPro" id="IPR011877">
    <property type="entry name" value="Ribokinase"/>
</dbReference>
<dbReference type="GO" id="GO:0005524">
    <property type="term" value="F:ATP binding"/>
    <property type="evidence" value="ECO:0007669"/>
    <property type="project" value="UniProtKB-UniRule"/>
</dbReference>
<keyword evidence="5 9" id="KW-0067">ATP-binding</keyword>
<comment type="caution">
    <text evidence="11">The sequence shown here is derived from an EMBL/GenBank/DDBJ whole genome shotgun (WGS) entry which is preliminary data.</text>
</comment>
<keyword evidence="3 9" id="KW-0547">Nucleotide-binding</keyword>
<feature type="binding site" evidence="9">
    <location>
        <begin position="252"/>
        <end position="257"/>
    </location>
    <ligand>
        <name>ATP</name>
        <dbReference type="ChEBI" id="CHEBI:30616"/>
    </ligand>
</feature>
<feature type="active site" description="Proton acceptor" evidence="9">
    <location>
        <position position="309"/>
    </location>
</feature>
<reference evidence="11" key="1">
    <citation type="submission" date="2024-06" db="EMBL/GenBank/DDBJ databases">
        <authorList>
            <person name="Liu X."/>
            <person name="Lenzi L."/>
            <person name="Haldenby T S."/>
            <person name="Uol C."/>
        </authorList>
    </citation>
    <scope>NUCLEOTIDE SEQUENCE</scope>
</reference>
<dbReference type="InterPro" id="IPR002139">
    <property type="entry name" value="Ribo/fructo_kinase"/>
</dbReference>
<keyword evidence="2 9" id="KW-0479">Metal-binding</keyword>
<gene>
    <name evidence="11" type="ORF">CDAUBV1_LOCUS12950</name>
</gene>
<dbReference type="GO" id="GO:0046872">
    <property type="term" value="F:metal ion binding"/>
    <property type="evidence" value="ECO:0007669"/>
    <property type="project" value="UniProtKB-KW"/>
</dbReference>
<dbReference type="Gene3D" id="3.40.1190.20">
    <property type="match status" value="1"/>
</dbReference>
<evidence type="ECO:0000256" key="8">
    <source>
        <dbReference type="ARBA" id="ARBA00023277"/>
    </source>
</evidence>
<comment type="subunit">
    <text evidence="9">Homodimer.</text>
</comment>
<dbReference type="GO" id="GO:0005634">
    <property type="term" value="C:nucleus"/>
    <property type="evidence" value="ECO:0007669"/>
    <property type="project" value="UniProtKB-SubCell"/>
</dbReference>
<keyword evidence="9" id="KW-0963">Cytoplasm</keyword>
<feature type="binding site" evidence="9">
    <location>
        <position position="346"/>
    </location>
    <ligand>
        <name>K(+)</name>
        <dbReference type="ChEBI" id="CHEBI:29103"/>
    </ligand>
</feature>
<evidence type="ECO:0000256" key="5">
    <source>
        <dbReference type="ARBA" id="ARBA00022840"/>
    </source>
</evidence>
<feature type="binding site" evidence="9">
    <location>
        <position position="200"/>
    </location>
    <ligand>
        <name>ATP</name>
        <dbReference type="ChEBI" id="CHEBI:30616"/>
    </ligand>
</feature>
<evidence type="ECO:0000256" key="3">
    <source>
        <dbReference type="ARBA" id="ARBA00022741"/>
    </source>
</evidence>
<evidence type="ECO:0000259" key="10">
    <source>
        <dbReference type="Pfam" id="PF00294"/>
    </source>
</evidence>
<dbReference type="PANTHER" id="PTHR10584:SF166">
    <property type="entry name" value="RIBOKINASE"/>
    <property type="match status" value="1"/>
</dbReference>
<evidence type="ECO:0000256" key="1">
    <source>
        <dbReference type="ARBA" id="ARBA00022679"/>
    </source>
</evidence>
<keyword evidence="1 9" id="KW-0808">Transferase</keyword>
<evidence type="ECO:0000256" key="4">
    <source>
        <dbReference type="ARBA" id="ARBA00022777"/>
    </source>
</evidence>
<dbReference type="EC" id="2.7.1.15" evidence="9"/>
<dbReference type="HAMAP" id="MF_01987">
    <property type="entry name" value="Ribokinase"/>
    <property type="match status" value="1"/>
</dbReference>
<dbReference type="CDD" id="cd01174">
    <property type="entry name" value="ribokinase"/>
    <property type="match status" value="1"/>
</dbReference>
<keyword evidence="7 9" id="KW-0630">Potassium</keyword>
<evidence type="ECO:0000256" key="9">
    <source>
        <dbReference type="HAMAP-Rule" id="MF_03215"/>
    </source>
</evidence>
<feature type="binding site" evidence="9">
    <location>
        <begin position="308"/>
        <end position="309"/>
    </location>
    <ligand>
        <name>ATP</name>
        <dbReference type="ChEBI" id="CHEBI:30616"/>
    </ligand>
</feature>
<dbReference type="AlphaFoldDB" id="A0AAV2TQ04"/>
<dbReference type="PANTHER" id="PTHR10584">
    <property type="entry name" value="SUGAR KINASE"/>
    <property type="match status" value="1"/>
</dbReference>
<dbReference type="PRINTS" id="PR00990">
    <property type="entry name" value="RIBOKINASE"/>
</dbReference>
<feature type="binding site" evidence="9">
    <location>
        <position position="305"/>
    </location>
    <ligand>
        <name>K(+)</name>
        <dbReference type="ChEBI" id="CHEBI:29103"/>
    </ligand>
</feature>
<evidence type="ECO:0000256" key="2">
    <source>
        <dbReference type="ARBA" id="ARBA00022723"/>
    </source>
</evidence>
<dbReference type="SUPFAM" id="SSF53613">
    <property type="entry name" value="Ribokinase-like"/>
    <property type="match status" value="1"/>
</dbReference>
<feature type="binding site" evidence="9">
    <location>
        <position position="350"/>
    </location>
    <ligand>
        <name>K(+)</name>
        <dbReference type="ChEBI" id="CHEBI:29103"/>
    </ligand>
</feature>
<feature type="binding site" evidence="9">
    <location>
        <position position="341"/>
    </location>
    <ligand>
        <name>K(+)</name>
        <dbReference type="ChEBI" id="CHEBI:29103"/>
    </ligand>
</feature>
<dbReference type="EMBL" id="CAXLJL010000489">
    <property type="protein sequence ID" value="CAL5138359.1"/>
    <property type="molecule type" value="Genomic_DNA"/>
</dbReference>
<feature type="binding site" evidence="9">
    <location>
        <position position="309"/>
    </location>
    <ligand>
        <name>substrate</name>
    </ligand>
</feature>
<evidence type="ECO:0000313" key="11">
    <source>
        <dbReference type="EMBL" id="CAL5138359.1"/>
    </source>
</evidence>
<accession>A0AAV2TQ04</accession>
<evidence type="ECO:0000313" key="12">
    <source>
        <dbReference type="Proteomes" id="UP001497525"/>
    </source>
</evidence>
<protein>
    <recommendedName>
        <fullName evidence="9">Ribokinase</fullName>
        <shortName evidence="9">RK</shortName>
        <ecNumber evidence="9">2.7.1.15</ecNumber>
    </recommendedName>
</protein>
<comment type="cofactor">
    <cofactor evidence="9">
        <name>Mg(2+)</name>
        <dbReference type="ChEBI" id="CHEBI:18420"/>
    </cofactor>
    <text evidence="9">Requires a divalent cation, most likely magnesium in vivo, as an electrophilic catalyst to aid phosphoryl group transfer. It is the chelate of the metal and the nucleotide that is the actual substrate.</text>
</comment>
<comment type="pathway">
    <text evidence="9">Carbohydrate metabolism; D-ribose degradation; D-ribose 5-phosphate from beta-D-ribopyranose: step 2/2.</text>
</comment>
<dbReference type="GO" id="GO:0004747">
    <property type="term" value="F:ribokinase activity"/>
    <property type="evidence" value="ECO:0007669"/>
    <property type="project" value="UniProtKB-UniRule"/>
</dbReference>
<dbReference type="GO" id="GO:0019303">
    <property type="term" value="P:D-ribose catabolic process"/>
    <property type="evidence" value="ECO:0007669"/>
    <property type="project" value="UniProtKB-UniRule"/>
</dbReference>
<feature type="binding site" evidence="9">
    <location>
        <position position="303"/>
    </location>
    <ligand>
        <name>K(+)</name>
        <dbReference type="ChEBI" id="CHEBI:29103"/>
    </ligand>
</feature>
<feature type="binding site" evidence="9">
    <location>
        <begin position="41"/>
        <end position="45"/>
    </location>
    <ligand>
        <name>substrate</name>
    </ligand>
</feature>
<feature type="binding site" evidence="9">
    <location>
        <position position="144"/>
    </location>
    <ligand>
        <name>substrate</name>
    </ligand>
</feature>
<dbReference type="InterPro" id="IPR011611">
    <property type="entry name" value="PfkB_dom"/>
</dbReference>
<evidence type="ECO:0000256" key="6">
    <source>
        <dbReference type="ARBA" id="ARBA00022842"/>
    </source>
</evidence>
<keyword evidence="4 9" id="KW-0418">Kinase</keyword>
<comment type="caution">
    <text evidence="9">Lacks conserved residue(s) required for the propagation of feature annotation.</text>
</comment>
<sequence>MSVFDVIVVGSLNTDLSVFTDTLPGPGETVLGDKLVIGFGGKGANQSVAARLLGGRVALVGKTGCDDFGYRFRTNLDKFGVNTDAIFETKDTTTGAAFITIESSGGENRIIVIPSANLLLSVEDINGLDKKGFFSSRVLLCQFEISPSTTLHSLQVAKHNGLITVLNPAPPPRKDGTKEETEYYRLLPKILEATDYCCPNETEAMQLVRCLPKSDVNAAEYGHEIELDGVAKKYLRCLSWLAEQGVRYPVVTLGSNGLIALIATSILPPRIPNDVKIIEHPDLNYPAKTIIHVHAPTVSKVTDTTGAGDSLVGSLAYFIACQPELGFIEHLRRAVWIASQSVRKVGTQSSYPKRDELPACLFEPRPFVWPLE</sequence>
<feature type="binding site" evidence="9">
    <location>
        <begin position="13"/>
        <end position="15"/>
    </location>
    <ligand>
        <name>substrate</name>
    </ligand>
</feature>
<name>A0AAV2TQ04_CALDB</name>